<reference evidence="3" key="2">
    <citation type="submission" date="2017-12" db="EMBL/GenBank/DDBJ databases">
        <title>Genome sequence of the Bar-tailed Godwit (Limosa lapponica baueri).</title>
        <authorList>
            <person name="Lima N.C.B."/>
            <person name="Parody-Merino A.M."/>
            <person name="Battley P.F."/>
            <person name="Fidler A.E."/>
            <person name="Prosdocimi F."/>
        </authorList>
    </citation>
    <scope>NUCLEOTIDE SEQUENCE [LARGE SCALE GENOMIC DNA]</scope>
</reference>
<dbReference type="EMBL" id="KZ506001">
    <property type="protein sequence ID" value="PKU42356.1"/>
    <property type="molecule type" value="Genomic_DNA"/>
</dbReference>
<evidence type="ECO:0000256" key="1">
    <source>
        <dbReference type="SAM" id="MobiDB-lite"/>
    </source>
</evidence>
<keyword evidence="3" id="KW-1185">Reference proteome</keyword>
<organism evidence="2 3">
    <name type="scientific">Limosa lapponica baueri</name>
    <dbReference type="NCBI Taxonomy" id="1758121"/>
    <lineage>
        <taxon>Eukaryota</taxon>
        <taxon>Metazoa</taxon>
        <taxon>Chordata</taxon>
        <taxon>Craniata</taxon>
        <taxon>Vertebrata</taxon>
        <taxon>Euteleostomi</taxon>
        <taxon>Archelosauria</taxon>
        <taxon>Archosauria</taxon>
        <taxon>Dinosauria</taxon>
        <taxon>Saurischia</taxon>
        <taxon>Theropoda</taxon>
        <taxon>Coelurosauria</taxon>
        <taxon>Aves</taxon>
        <taxon>Neognathae</taxon>
        <taxon>Neoaves</taxon>
        <taxon>Charadriiformes</taxon>
        <taxon>Scolopacidae</taxon>
        <taxon>Limosa</taxon>
    </lineage>
</organism>
<protein>
    <submittedName>
        <fullName evidence="2">Uncharacterized protein</fullName>
    </submittedName>
</protein>
<gene>
    <name evidence="2" type="ORF">llap_7336</name>
</gene>
<proteinExistence type="predicted"/>
<name>A0A2I0U8G9_LIMLA</name>
<evidence type="ECO:0000313" key="2">
    <source>
        <dbReference type="EMBL" id="PKU42356.1"/>
    </source>
</evidence>
<evidence type="ECO:0000313" key="3">
    <source>
        <dbReference type="Proteomes" id="UP000233556"/>
    </source>
</evidence>
<dbReference type="AlphaFoldDB" id="A0A2I0U8G9"/>
<dbReference type="PANTHER" id="PTHR33332">
    <property type="entry name" value="REVERSE TRANSCRIPTASE DOMAIN-CONTAINING PROTEIN"/>
    <property type="match status" value="1"/>
</dbReference>
<feature type="region of interest" description="Disordered" evidence="1">
    <location>
        <begin position="1"/>
        <end position="30"/>
    </location>
</feature>
<accession>A0A2I0U8G9</accession>
<dbReference type="Proteomes" id="UP000233556">
    <property type="component" value="Unassembled WGS sequence"/>
</dbReference>
<reference evidence="3" key="1">
    <citation type="submission" date="2017-11" db="EMBL/GenBank/DDBJ databases">
        <authorList>
            <person name="Lima N.C."/>
            <person name="Parody-Merino A.M."/>
            <person name="Battley P.F."/>
            <person name="Fidler A.E."/>
            <person name="Prosdocimi F."/>
        </authorList>
    </citation>
    <scope>NUCLEOTIDE SEQUENCE [LARGE SCALE GENOMIC DNA]</scope>
</reference>
<sequence>MLPPPACGSRQGACAEPVGGRGRAATPPPQPAEETVLVRLHPEYCVQFLSPQFKKDADRLEKVQRRTMRMIKGLENLPCEERLKELGLFSVEKRRLRRYLITVLQNLKGSYRKDGDPLFTRSQTEKTSSHIIAFSEYGFVSTSIFILSTSTAWWDSEATLGALCLVVDSHFKKDKELLERVQRRAIKMIRGLEHLSYEERLRELGLFSLEKRRLREHLINAYKCRKGRCQEDGARLFSVVPSDRSNGNGHKPEHKKLHLNMTKNFTLRVPEHWNRLHREAVESPSLKIFITHLDMVLCNLL</sequence>
<dbReference type="OrthoDB" id="3824970at2759"/>